<dbReference type="EMBL" id="DXCL01000044">
    <property type="protein sequence ID" value="HIZ04105.1"/>
    <property type="molecule type" value="Genomic_DNA"/>
</dbReference>
<keyword evidence="5 11" id="KW-0949">S-adenosyl-L-methionine</keyword>
<dbReference type="InterPro" id="IPR006463">
    <property type="entry name" value="MiaB_methiolase"/>
</dbReference>
<dbReference type="PANTHER" id="PTHR43020:SF2">
    <property type="entry name" value="MITOCHONDRIAL TRNA METHYLTHIOTRANSFERASE CDK5RAP1"/>
    <property type="match status" value="1"/>
</dbReference>
<dbReference type="EC" id="2.8.4.3" evidence="10 11"/>
<feature type="domain" description="Radical SAM core" evidence="14">
    <location>
        <begin position="146"/>
        <end position="376"/>
    </location>
</feature>
<reference evidence="15" key="1">
    <citation type="journal article" date="2021" name="PeerJ">
        <title>Extensive microbial diversity within the chicken gut microbiome revealed by metagenomics and culture.</title>
        <authorList>
            <person name="Gilroy R."/>
            <person name="Ravi A."/>
            <person name="Getino M."/>
            <person name="Pursley I."/>
            <person name="Horton D.L."/>
            <person name="Alikhan N.F."/>
            <person name="Baker D."/>
            <person name="Gharbi K."/>
            <person name="Hall N."/>
            <person name="Watson M."/>
            <person name="Adriaenssens E.M."/>
            <person name="Foster-Nyarko E."/>
            <person name="Jarju S."/>
            <person name="Secka A."/>
            <person name="Antonio M."/>
            <person name="Oren A."/>
            <person name="Chaudhuri R.R."/>
            <person name="La Ragione R."/>
            <person name="Hildebrand F."/>
            <person name="Pallen M.J."/>
        </authorList>
    </citation>
    <scope>NUCLEOTIDE SEQUENCE</scope>
    <source>
        <strain evidence="15">CHK187-5294</strain>
    </source>
</reference>
<dbReference type="SFLD" id="SFLDG01082">
    <property type="entry name" value="B12-binding_domain_containing"/>
    <property type="match status" value="1"/>
</dbReference>
<dbReference type="HAMAP" id="MF_01864">
    <property type="entry name" value="tRNA_metthiotr_MiaB"/>
    <property type="match status" value="1"/>
</dbReference>
<dbReference type="InterPro" id="IPR013848">
    <property type="entry name" value="Methylthiotransferase_N"/>
</dbReference>
<keyword evidence="9 11" id="KW-0411">Iron-sulfur</keyword>
<dbReference type="InterPro" id="IPR020612">
    <property type="entry name" value="Methylthiotransferase_CS"/>
</dbReference>
<dbReference type="PANTHER" id="PTHR43020">
    <property type="entry name" value="CDK5 REGULATORY SUBUNIT-ASSOCIATED PROTEIN 1"/>
    <property type="match status" value="1"/>
</dbReference>
<feature type="binding site" evidence="11">
    <location>
        <position position="164"/>
    </location>
    <ligand>
        <name>[4Fe-4S] cluster</name>
        <dbReference type="ChEBI" id="CHEBI:49883"/>
        <label>2</label>
        <note>4Fe-4S-S-AdoMet</note>
    </ligand>
</feature>
<dbReference type="GO" id="GO:0005829">
    <property type="term" value="C:cytosol"/>
    <property type="evidence" value="ECO:0007669"/>
    <property type="project" value="TreeGrafter"/>
</dbReference>
<evidence type="ECO:0000313" key="16">
    <source>
        <dbReference type="Proteomes" id="UP000824132"/>
    </source>
</evidence>
<dbReference type="PROSITE" id="PS50926">
    <property type="entry name" value="TRAM"/>
    <property type="match status" value="1"/>
</dbReference>
<dbReference type="Pfam" id="PF04055">
    <property type="entry name" value="Radical_SAM"/>
    <property type="match status" value="1"/>
</dbReference>
<protein>
    <recommendedName>
        <fullName evidence="10 11">tRNA-2-methylthio-N(6)-dimethylallyladenosine synthase</fullName>
        <ecNumber evidence="10 11">2.8.4.3</ecNumber>
    </recommendedName>
    <alternativeName>
        <fullName evidence="11">(Dimethylallyl)adenosine tRNA methylthiotransferase MiaB</fullName>
    </alternativeName>
    <alternativeName>
        <fullName evidence="11">tRNA-i(6)A37 methylthiotransferase</fullName>
    </alternativeName>
</protein>
<feature type="binding site" evidence="11">
    <location>
        <position position="167"/>
    </location>
    <ligand>
        <name>[4Fe-4S] cluster</name>
        <dbReference type="ChEBI" id="CHEBI:49883"/>
        <label>2</label>
        <note>4Fe-4S-S-AdoMet</note>
    </ligand>
</feature>
<keyword evidence="3 11" id="KW-0963">Cytoplasm</keyword>
<dbReference type="PROSITE" id="PS51918">
    <property type="entry name" value="RADICAL_SAM"/>
    <property type="match status" value="1"/>
</dbReference>
<dbReference type="SFLD" id="SFLDG01061">
    <property type="entry name" value="methylthiotransferase"/>
    <property type="match status" value="1"/>
</dbReference>
<feature type="binding site" evidence="11">
    <location>
        <position position="48"/>
    </location>
    <ligand>
        <name>[4Fe-4S] cluster</name>
        <dbReference type="ChEBI" id="CHEBI:49883"/>
        <label>1</label>
    </ligand>
</feature>
<evidence type="ECO:0000256" key="5">
    <source>
        <dbReference type="ARBA" id="ARBA00022691"/>
    </source>
</evidence>
<keyword evidence="2 11" id="KW-0004">4Fe-4S</keyword>
<evidence type="ECO:0000256" key="4">
    <source>
        <dbReference type="ARBA" id="ARBA00022679"/>
    </source>
</evidence>
<comment type="similarity">
    <text evidence="11">Belongs to the methylthiotransferase family. MiaB subfamily.</text>
</comment>
<dbReference type="InterPro" id="IPR023404">
    <property type="entry name" value="rSAM_horseshoe"/>
</dbReference>
<evidence type="ECO:0000256" key="1">
    <source>
        <dbReference type="ARBA" id="ARBA00003234"/>
    </source>
</evidence>
<evidence type="ECO:0000256" key="3">
    <source>
        <dbReference type="ARBA" id="ARBA00022490"/>
    </source>
</evidence>
<dbReference type="GO" id="GO:0035597">
    <property type="term" value="F:tRNA-2-methylthio-N(6)-dimethylallyladenosine(37) synthase activity"/>
    <property type="evidence" value="ECO:0007669"/>
    <property type="project" value="UniProtKB-EC"/>
</dbReference>
<evidence type="ECO:0000256" key="6">
    <source>
        <dbReference type="ARBA" id="ARBA00022694"/>
    </source>
</evidence>
<feature type="domain" description="TRAM" evidence="12">
    <location>
        <begin position="379"/>
        <end position="441"/>
    </location>
</feature>
<dbReference type="Gene3D" id="3.40.50.12160">
    <property type="entry name" value="Methylthiotransferase, N-terminal domain"/>
    <property type="match status" value="1"/>
</dbReference>
<feature type="binding site" evidence="11">
    <location>
        <position position="160"/>
    </location>
    <ligand>
        <name>[4Fe-4S] cluster</name>
        <dbReference type="ChEBI" id="CHEBI:49883"/>
        <label>2</label>
        <note>4Fe-4S-S-AdoMet</note>
    </ligand>
</feature>
<dbReference type="InterPro" id="IPR002792">
    <property type="entry name" value="TRAM_dom"/>
</dbReference>
<evidence type="ECO:0000256" key="7">
    <source>
        <dbReference type="ARBA" id="ARBA00022723"/>
    </source>
</evidence>
<sequence length="442" mass="49772">MNKRYCIVTYGCQMNVHESEKIAGILRSKGYEEGKTQEDADIIVFNTCCIRENAENHAYGNIGALKKLKKAKPSLLIAVGGCMTQQTGAAEKLKKKFPFVDIIFGTHNLEDLGRLIDEKAGRKKSVVEIVEGKTEIEGEDADFSFRTSYPNAWVNIMYGCNNFCSYCIVPYVRGRERSRRPEKIISEVNGLLDQGYKEITLLGQNVNSYGNDVGGAFNFPQLLRDICKRKEKFRLRFMTSNPKDFGEDLVRAIAENEQICNLVHLPVQAGSDRILRLMNRKYTAAEYLKKVEMLKKHVPDCQLTSDIMVGFPTETEEDFQQTLRLVKEAGFATAFTFVYSPRSGTKAAEMEGQISDDVKKDRIMRLVELVNAQTRELSSAYVGKTIEILCEDKDEKKGLYLGRDEYGRMGYFESCGDPIGKFVKLKIAEASGVSLRGKACGE</sequence>
<keyword evidence="4 11" id="KW-0808">Transferase</keyword>
<evidence type="ECO:0000259" key="14">
    <source>
        <dbReference type="PROSITE" id="PS51918"/>
    </source>
</evidence>
<reference evidence="15" key="2">
    <citation type="submission" date="2021-04" db="EMBL/GenBank/DDBJ databases">
        <authorList>
            <person name="Gilroy R."/>
        </authorList>
    </citation>
    <scope>NUCLEOTIDE SEQUENCE</scope>
    <source>
        <strain evidence="15">CHK187-5294</strain>
    </source>
</reference>
<dbReference type="AlphaFoldDB" id="A0A9D2D073"/>
<comment type="subcellular location">
    <subcellularLocation>
        <location evidence="11">Cytoplasm</location>
    </subcellularLocation>
</comment>
<dbReference type="Proteomes" id="UP000824132">
    <property type="component" value="Unassembled WGS sequence"/>
</dbReference>
<comment type="catalytic activity">
    <reaction evidence="11">
        <text>N(6)-dimethylallyladenosine(37) in tRNA + (sulfur carrier)-SH + AH2 + 2 S-adenosyl-L-methionine = 2-methylsulfanyl-N(6)-dimethylallyladenosine(37) in tRNA + (sulfur carrier)-H + 5'-deoxyadenosine + L-methionine + A + S-adenosyl-L-homocysteine + 2 H(+)</text>
        <dbReference type="Rhea" id="RHEA:37067"/>
        <dbReference type="Rhea" id="RHEA-COMP:10375"/>
        <dbReference type="Rhea" id="RHEA-COMP:10376"/>
        <dbReference type="Rhea" id="RHEA-COMP:14737"/>
        <dbReference type="Rhea" id="RHEA-COMP:14739"/>
        <dbReference type="ChEBI" id="CHEBI:13193"/>
        <dbReference type="ChEBI" id="CHEBI:15378"/>
        <dbReference type="ChEBI" id="CHEBI:17319"/>
        <dbReference type="ChEBI" id="CHEBI:17499"/>
        <dbReference type="ChEBI" id="CHEBI:29917"/>
        <dbReference type="ChEBI" id="CHEBI:57844"/>
        <dbReference type="ChEBI" id="CHEBI:57856"/>
        <dbReference type="ChEBI" id="CHEBI:59789"/>
        <dbReference type="ChEBI" id="CHEBI:64428"/>
        <dbReference type="ChEBI" id="CHEBI:74415"/>
        <dbReference type="ChEBI" id="CHEBI:74417"/>
        <dbReference type="EC" id="2.8.4.3"/>
    </reaction>
</comment>
<dbReference type="InterPro" id="IPR006638">
    <property type="entry name" value="Elp3/MiaA/NifB-like_rSAM"/>
</dbReference>
<feature type="binding site" evidence="11">
    <location>
        <position position="12"/>
    </location>
    <ligand>
        <name>[4Fe-4S] cluster</name>
        <dbReference type="ChEBI" id="CHEBI:49883"/>
        <label>1</label>
    </ligand>
</feature>
<keyword evidence="8 11" id="KW-0408">Iron</keyword>
<evidence type="ECO:0000259" key="13">
    <source>
        <dbReference type="PROSITE" id="PS51449"/>
    </source>
</evidence>
<dbReference type="InterPro" id="IPR058240">
    <property type="entry name" value="rSAM_sf"/>
</dbReference>
<accession>A0A9D2D073</accession>
<evidence type="ECO:0000256" key="2">
    <source>
        <dbReference type="ARBA" id="ARBA00022485"/>
    </source>
</evidence>
<name>A0A9D2D073_9FIRM</name>
<dbReference type="PROSITE" id="PS51449">
    <property type="entry name" value="MTTASE_N"/>
    <property type="match status" value="1"/>
</dbReference>
<dbReference type="SFLD" id="SFLDF00273">
    <property type="entry name" value="(dimethylallyl)adenosine_tRNA"/>
    <property type="match status" value="1"/>
</dbReference>
<dbReference type="CDD" id="cd01335">
    <property type="entry name" value="Radical_SAM"/>
    <property type="match status" value="1"/>
</dbReference>
<dbReference type="InterPro" id="IPR005839">
    <property type="entry name" value="Methylthiotransferase"/>
</dbReference>
<dbReference type="GO" id="GO:0046872">
    <property type="term" value="F:metal ion binding"/>
    <property type="evidence" value="ECO:0007669"/>
    <property type="project" value="UniProtKB-KW"/>
</dbReference>
<organism evidence="15 16">
    <name type="scientific">Candidatus Borkfalkia avistercoris</name>
    <dbReference type="NCBI Taxonomy" id="2838504"/>
    <lineage>
        <taxon>Bacteria</taxon>
        <taxon>Bacillati</taxon>
        <taxon>Bacillota</taxon>
        <taxon>Clostridia</taxon>
        <taxon>Christensenellales</taxon>
        <taxon>Christensenellaceae</taxon>
        <taxon>Candidatus Borkfalkia</taxon>
    </lineage>
</organism>
<dbReference type="SUPFAM" id="SSF102114">
    <property type="entry name" value="Radical SAM enzymes"/>
    <property type="match status" value="1"/>
</dbReference>
<feature type="binding site" evidence="11">
    <location>
        <position position="82"/>
    </location>
    <ligand>
        <name>[4Fe-4S] cluster</name>
        <dbReference type="ChEBI" id="CHEBI:49883"/>
        <label>1</label>
    </ligand>
</feature>
<dbReference type="Gene3D" id="3.80.30.20">
    <property type="entry name" value="tm_1862 like domain"/>
    <property type="match status" value="1"/>
</dbReference>
<dbReference type="InterPro" id="IPR038135">
    <property type="entry name" value="Methylthiotransferase_N_sf"/>
</dbReference>
<dbReference type="SFLD" id="SFLDS00029">
    <property type="entry name" value="Radical_SAM"/>
    <property type="match status" value="1"/>
</dbReference>
<proteinExistence type="inferred from homology"/>
<dbReference type="FunFam" id="3.80.30.20:FF:000001">
    <property type="entry name" value="tRNA-2-methylthio-N(6)-dimethylallyladenosine synthase 2"/>
    <property type="match status" value="1"/>
</dbReference>
<keyword evidence="6 11" id="KW-0819">tRNA processing</keyword>
<dbReference type="FunFam" id="3.40.50.12160:FF:000006">
    <property type="entry name" value="tRNA-2-methylthio-N(6)-dimethylallyladenosine synthase"/>
    <property type="match status" value="1"/>
</dbReference>
<comment type="cofactor">
    <cofactor evidence="11">
        <name>[4Fe-4S] cluster</name>
        <dbReference type="ChEBI" id="CHEBI:49883"/>
    </cofactor>
    <text evidence="11">Binds 2 [4Fe-4S] clusters. One cluster is coordinated with 3 cysteines and an exchangeable S-adenosyl-L-methionine.</text>
</comment>
<evidence type="ECO:0000256" key="9">
    <source>
        <dbReference type="ARBA" id="ARBA00023014"/>
    </source>
</evidence>
<keyword evidence="7 11" id="KW-0479">Metal-binding</keyword>
<dbReference type="PROSITE" id="PS01278">
    <property type="entry name" value="MTTASE_RADICAL"/>
    <property type="match status" value="1"/>
</dbReference>
<evidence type="ECO:0000256" key="8">
    <source>
        <dbReference type="ARBA" id="ARBA00023004"/>
    </source>
</evidence>
<dbReference type="NCBIfam" id="TIGR01574">
    <property type="entry name" value="miaB-methiolase"/>
    <property type="match status" value="1"/>
</dbReference>
<comment type="subunit">
    <text evidence="11">Monomer.</text>
</comment>
<comment type="function">
    <text evidence="1 11">Catalyzes the methylthiolation of N6-(dimethylallyl)adenosine (i(6)A), leading to the formation of 2-methylthio-N6-(dimethylallyl)adenosine (ms(2)i(6)A) at position 37 in tRNAs that read codons beginning with uridine.</text>
</comment>
<dbReference type="GO" id="GO:0051539">
    <property type="term" value="F:4 iron, 4 sulfur cluster binding"/>
    <property type="evidence" value="ECO:0007669"/>
    <property type="project" value="UniProtKB-UniRule"/>
</dbReference>
<dbReference type="NCBIfam" id="TIGR00089">
    <property type="entry name" value="MiaB/RimO family radical SAM methylthiotransferase"/>
    <property type="match status" value="1"/>
</dbReference>
<dbReference type="SMART" id="SM00729">
    <property type="entry name" value="Elp3"/>
    <property type="match status" value="1"/>
</dbReference>
<comment type="caution">
    <text evidence="15">The sequence shown here is derived from an EMBL/GenBank/DDBJ whole genome shotgun (WGS) entry which is preliminary data.</text>
</comment>
<dbReference type="Pfam" id="PF01938">
    <property type="entry name" value="TRAM"/>
    <property type="match status" value="1"/>
</dbReference>
<dbReference type="Pfam" id="PF00919">
    <property type="entry name" value="UPF0004"/>
    <property type="match status" value="1"/>
</dbReference>
<evidence type="ECO:0000313" key="15">
    <source>
        <dbReference type="EMBL" id="HIZ04105.1"/>
    </source>
</evidence>
<dbReference type="InterPro" id="IPR007197">
    <property type="entry name" value="rSAM"/>
</dbReference>
<feature type="domain" description="MTTase N-terminal" evidence="13">
    <location>
        <begin position="3"/>
        <end position="121"/>
    </location>
</feature>
<evidence type="ECO:0000256" key="10">
    <source>
        <dbReference type="ARBA" id="ARBA00033765"/>
    </source>
</evidence>
<evidence type="ECO:0000256" key="11">
    <source>
        <dbReference type="HAMAP-Rule" id="MF_01864"/>
    </source>
</evidence>
<gene>
    <name evidence="11 15" type="primary">miaB</name>
    <name evidence="15" type="ORF">H9727_07450</name>
</gene>
<evidence type="ECO:0000259" key="12">
    <source>
        <dbReference type="PROSITE" id="PS50926"/>
    </source>
</evidence>